<dbReference type="Pfam" id="PF00005">
    <property type="entry name" value="ABC_tran"/>
    <property type="match status" value="1"/>
</dbReference>
<dbReference type="AlphaFoldDB" id="A0A448I619"/>
<evidence type="ECO:0000313" key="4">
    <source>
        <dbReference type="EMBL" id="VEG47820.1"/>
    </source>
</evidence>
<dbReference type="SMART" id="SM00382">
    <property type="entry name" value="AAA"/>
    <property type="match status" value="1"/>
</dbReference>
<dbReference type="PANTHER" id="PTHR43158">
    <property type="entry name" value="SKFA PEPTIDE EXPORT ATP-BINDING PROTEIN SKFE"/>
    <property type="match status" value="1"/>
</dbReference>
<dbReference type="InterPro" id="IPR027417">
    <property type="entry name" value="P-loop_NTPase"/>
</dbReference>
<keyword evidence="1" id="KW-0547">Nucleotide-binding</keyword>
<keyword evidence="2" id="KW-0067">ATP-binding</keyword>
<dbReference type="EC" id="3.6.3.-" evidence="4"/>
<feature type="domain" description="AAA+ ATPase" evidence="3">
    <location>
        <begin position="27"/>
        <end position="212"/>
    </location>
</feature>
<dbReference type="InterPro" id="IPR003439">
    <property type="entry name" value="ABC_transporter-like_ATP-bd"/>
</dbReference>
<evidence type="ECO:0000313" key="5">
    <source>
        <dbReference type="Proteomes" id="UP000282551"/>
    </source>
</evidence>
<dbReference type="Gene3D" id="3.40.50.300">
    <property type="entry name" value="P-loop containing nucleotide triphosphate hydrolases"/>
    <property type="match status" value="1"/>
</dbReference>
<dbReference type="InterPro" id="IPR003593">
    <property type="entry name" value="AAA+_ATPase"/>
</dbReference>
<reference evidence="4 5" key="1">
    <citation type="submission" date="2018-12" db="EMBL/GenBank/DDBJ databases">
        <authorList>
            <consortium name="Pathogen Informatics"/>
        </authorList>
    </citation>
    <scope>NUCLEOTIDE SEQUENCE [LARGE SCALE GENOMIC DNA]</scope>
    <source>
        <strain evidence="4 5">NCTC10485</strain>
    </source>
</reference>
<sequence length="214" mass="22005">MLTAAALTKRFDEARGPLESVDLVAPAGEVTLVLGTPGSGKTSLVRCLTGGYRLCGGDVTVAPPDVVEVSLADADPRSVAWLRAHHLACFDGELVAAPTLLVAQAVARLAHTDAPAAQRALRRLGAEPLAALPVGRLRAPQRRTAALAAALLAERDIVVLDDPEQSAPVAALANWLTESAARGAAVIVAAGVESALRPIASAVGQLQEGRITWV</sequence>
<keyword evidence="4" id="KW-0378">Hydrolase</keyword>
<evidence type="ECO:0000256" key="1">
    <source>
        <dbReference type="ARBA" id="ARBA00022741"/>
    </source>
</evidence>
<dbReference type="SUPFAM" id="SSF52540">
    <property type="entry name" value="P-loop containing nucleoside triphosphate hydrolases"/>
    <property type="match status" value="1"/>
</dbReference>
<dbReference type="EMBL" id="LR134355">
    <property type="protein sequence ID" value="VEG47820.1"/>
    <property type="molecule type" value="Genomic_DNA"/>
</dbReference>
<dbReference type="OrthoDB" id="4628241at2"/>
<organism evidence="4 5">
    <name type="scientific">Mycolicibacterium chitae</name>
    <name type="common">Mycobacterium chitae</name>
    <dbReference type="NCBI Taxonomy" id="1792"/>
    <lineage>
        <taxon>Bacteria</taxon>
        <taxon>Bacillati</taxon>
        <taxon>Actinomycetota</taxon>
        <taxon>Actinomycetes</taxon>
        <taxon>Mycobacteriales</taxon>
        <taxon>Mycobacteriaceae</taxon>
        <taxon>Mycolicibacterium</taxon>
    </lineage>
</organism>
<dbReference type="GO" id="GO:0016887">
    <property type="term" value="F:ATP hydrolysis activity"/>
    <property type="evidence" value="ECO:0007669"/>
    <property type="project" value="InterPro"/>
</dbReference>
<dbReference type="GO" id="GO:0005524">
    <property type="term" value="F:ATP binding"/>
    <property type="evidence" value="ECO:0007669"/>
    <property type="project" value="UniProtKB-KW"/>
</dbReference>
<dbReference type="RefSeq" id="WP_126333699.1">
    <property type="nucleotide sequence ID" value="NZ_AP022604.1"/>
</dbReference>
<evidence type="ECO:0000256" key="2">
    <source>
        <dbReference type="ARBA" id="ARBA00022840"/>
    </source>
</evidence>
<protein>
    <submittedName>
        <fullName evidence="4">ABC transporter--like protein</fullName>
        <ecNumber evidence="4">3.6.3.-</ecNumber>
    </submittedName>
</protein>
<dbReference type="PANTHER" id="PTHR43158:SF2">
    <property type="entry name" value="SKFA PEPTIDE EXPORT ATP-BINDING PROTEIN SKFE"/>
    <property type="match status" value="1"/>
</dbReference>
<gene>
    <name evidence="4" type="primary">tcyN</name>
    <name evidence="4" type="ORF">NCTC10485_02108</name>
</gene>
<keyword evidence="5" id="KW-1185">Reference proteome</keyword>
<accession>A0A448I619</accession>
<name>A0A448I619_MYCCI</name>
<dbReference type="Proteomes" id="UP000282551">
    <property type="component" value="Chromosome"/>
</dbReference>
<proteinExistence type="predicted"/>
<evidence type="ECO:0000259" key="3">
    <source>
        <dbReference type="SMART" id="SM00382"/>
    </source>
</evidence>